<keyword evidence="3" id="KW-1185">Reference proteome</keyword>
<dbReference type="EMBL" id="BMMV01000021">
    <property type="protein sequence ID" value="GGK16197.1"/>
    <property type="molecule type" value="Genomic_DNA"/>
</dbReference>
<feature type="signal peptide" evidence="1">
    <location>
        <begin position="1"/>
        <end position="27"/>
    </location>
</feature>
<evidence type="ECO:0000313" key="2">
    <source>
        <dbReference type="EMBL" id="GGK16197.1"/>
    </source>
</evidence>
<organism evidence="2 3">
    <name type="scientific">Streptomyces camponoticapitis</name>
    <dbReference type="NCBI Taxonomy" id="1616125"/>
    <lineage>
        <taxon>Bacteria</taxon>
        <taxon>Bacillati</taxon>
        <taxon>Actinomycetota</taxon>
        <taxon>Actinomycetes</taxon>
        <taxon>Kitasatosporales</taxon>
        <taxon>Streptomycetaceae</taxon>
        <taxon>Streptomyces</taxon>
    </lineage>
</organism>
<evidence type="ECO:0000313" key="3">
    <source>
        <dbReference type="Proteomes" id="UP000660265"/>
    </source>
</evidence>
<evidence type="ECO:0008006" key="4">
    <source>
        <dbReference type="Google" id="ProtNLM"/>
    </source>
</evidence>
<accession>A0ABQ2EM22</accession>
<protein>
    <recommendedName>
        <fullName evidence="4">Secreted protein</fullName>
    </recommendedName>
</protein>
<dbReference type="Proteomes" id="UP000660265">
    <property type="component" value="Unassembled WGS sequence"/>
</dbReference>
<sequence length="103" mass="9980">MRRFTAVTVAGAAATIVIGLAAAPASAQAPSSHSQGQVGTLGFSECTDILSSVGYTVTKARAGWCAVGTIGTPTAWASCSAGLATTWVIPAIAGAACTGALVP</sequence>
<keyword evidence="1" id="KW-0732">Signal</keyword>
<feature type="chain" id="PRO_5047165139" description="Secreted protein" evidence="1">
    <location>
        <begin position="28"/>
        <end position="103"/>
    </location>
</feature>
<gene>
    <name evidence="2" type="ORF">GCM10011583_55100</name>
</gene>
<comment type="caution">
    <text evidence="2">The sequence shown here is derived from an EMBL/GenBank/DDBJ whole genome shotgun (WGS) entry which is preliminary data.</text>
</comment>
<reference evidence="3" key="1">
    <citation type="journal article" date="2019" name="Int. J. Syst. Evol. Microbiol.">
        <title>The Global Catalogue of Microorganisms (GCM) 10K type strain sequencing project: providing services to taxonomists for standard genome sequencing and annotation.</title>
        <authorList>
            <consortium name="The Broad Institute Genomics Platform"/>
            <consortium name="The Broad Institute Genome Sequencing Center for Infectious Disease"/>
            <person name="Wu L."/>
            <person name="Ma J."/>
        </authorList>
    </citation>
    <scope>NUCLEOTIDE SEQUENCE [LARGE SCALE GENOMIC DNA]</scope>
    <source>
        <strain evidence="3">CGMCC 4.7275</strain>
    </source>
</reference>
<evidence type="ECO:0000256" key="1">
    <source>
        <dbReference type="SAM" id="SignalP"/>
    </source>
</evidence>
<name>A0ABQ2EM22_9ACTN</name>
<proteinExistence type="predicted"/>